<dbReference type="GO" id="GO:0004540">
    <property type="term" value="F:RNA nuclease activity"/>
    <property type="evidence" value="ECO:0007669"/>
    <property type="project" value="InterPro"/>
</dbReference>
<accession>A0A1Y0IVA7</accession>
<dbReference type="EMBL" id="CP021434">
    <property type="protein sequence ID" value="ARU63274.1"/>
    <property type="molecule type" value="Genomic_DNA"/>
</dbReference>
<keyword evidence="5" id="KW-0963">Cytoplasm</keyword>
<keyword evidence="6" id="KW-0698">rRNA processing</keyword>
<comment type="similarity">
    <text evidence="3">Belongs to the RNase E/G family. RNase G subfamily.</text>
</comment>
<keyword evidence="19" id="KW-1185">Reference proteome</keyword>
<dbReference type="Gene3D" id="3.40.1260.20">
    <property type="entry name" value="Ribonuclease E, catalytic domain"/>
    <property type="match status" value="1"/>
</dbReference>
<dbReference type="GO" id="GO:0004519">
    <property type="term" value="F:endonuclease activity"/>
    <property type="evidence" value="ECO:0007669"/>
    <property type="project" value="UniProtKB-KW"/>
</dbReference>
<keyword evidence="14" id="KW-0460">Magnesium</keyword>
<evidence type="ECO:0000256" key="4">
    <source>
        <dbReference type="ARBA" id="ARBA00017719"/>
    </source>
</evidence>
<comment type="cofactor">
    <cofactor evidence="1">
        <name>Mg(2+)</name>
        <dbReference type="ChEBI" id="CHEBI:18420"/>
    </cofactor>
</comment>
<dbReference type="CDD" id="cd04453">
    <property type="entry name" value="S1_RNase_E"/>
    <property type="match status" value="1"/>
</dbReference>
<dbReference type="PANTHER" id="PTHR30001:SF0">
    <property type="entry name" value="RIBONUCLEASE G"/>
    <property type="match status" value="1"/>
</dbReference>
<keyword evidence="11" id="KW-0699">rRNA-binding</keyword>
<dbReference type="AlphaFoldDB" id="A0A1Y0IVA7"/>
<evidence type="ECO:0000313" key="19">
    <source>
        <dbReference type="Proteomes" id="UP000195437"/>
    </source>
</evidence>
<dbReference type="PROSITE" id="PS50126">
    <property type="entry name" value="S1"/>
    <property type="match status" value="1"/>
</dbReference>
<keyword evidence="10" id="KW-0479">Metal-binding</keyword>
<evidence type="ECO:0000259" key="17">
    <source>
        <dbReference type="PROSITE" id="PS50926"/>
    </source>
</evidence>
<sequence length="562" mass="63649">MRKQILVSTDHRELRVAILEDGRTVEYYLERSNGEGVVGNIYRGRVANVLPGMQAAFVDIGIEKNAFLYIDDALSLLPGETPPETKPKINELLREGQEIVVQVSKEAVGSKGARVTTNLSLPGRILVMMPGQPYVGVSRRIENEAERDRIKEIAERIRDEDTGVIVRTAAEGAEASVFENDYTFLKAQWQRVQKQSKSVKVPGVVYRDLDLLSRSVRDFFTDDVDEFVVDTAEAYETVRELLQYGSKHLQERVKLYKDKENLFSAHRIDQDLEKALKRKVWLKSGGFMVIDQTEALTAIDINTGKFVGTTSLEETVLKTNIEAARELVRQVRLRDLGGIIIIDFIDMRDPANKQLVLEELETQLKKDRTRAHVLGMTQLGLIEMTRKKVRQSLDEVVMRPCHYCEGKGKVFSEETMAARIERELLEYLATQEHAAVLIECHPLVAAQLIGPGGQNLQRLERETKKRIFIKGRESLHMAEHRILWAGTVAEVEMRALPVQIGQVLEVRIDEPHAHNTRDGIARLEGYVLDVQNAGMHVGETVLIKIAQVFRTYAKANIVQRPN</sequence>
<evidence type="ECO:0000256" key="13">
    <source>
        <dbReference type="ARBA" id="ARBA00022801"/>
    </source>
</evidence>
<dbReference type="GO" id="GO:0019843">
    <property type="term" value="F:rRNA binding"/>
    <property type="evidence" value="ECO:0007669"/>
    <property type="project" value="UniProtKB-KW"/>
</dbReference>
<dbReference type="Pfam" id="PF20833">
    <property type="entry name" value="RNase_E_G_Thio"/>
    <property type="match status" value="1"/>
</dbReference>
<dbReference type="InterPro" id="IPR003029">
    <property type="entry name" value="S1_domain"/>
</dbReference>
<organism evidence="18 19">
    <name type="scientific">Tumebacillus avium</name>
    <dbReference type="NCBI Taxonomy" id="1903704"/>
    <lineage>
        <taxon>Bacteria</taxon>
        <taxon>Bacillati</taxon>
        <taxon>Bacillota</taxon>
        <taxon>Bacilli</taxon>
        <taxon>Bacillales</taxon>
        <taxon>Alicyclobacillaceae</taxon>
        <taxon>Tumebacillus</taxon>
    </lineage>
</organism>
<dbReference type="GO" id="GO:0006364">
    <property type="term" value="P:rRNA processing"/>
    <property type="evidence" value="ECO:0007669"/>
    <property type="project" value="UniProtKB-KW"/>
</dbReference>
<evidence type="ECO:0000256" key="6">
    <source>
        <dbReference type="ARBA" id="ARBA00022552"/>
    </source>
</evidence>
<dbReference type="NCBIfam" id="TIGR00757">
    <property type="entry name" value="RNaseEG"/>
    <property type="match status" value="1"/>
</dbReference>
<dbReference type="RefSeq" id="WP_087458618.1">
    <property type="nucleotide sequence ID" value="NZ_CP021434.1"/>
</dbReference>
<protein>
    <recommendedName>
        <fullName evidence="4">Ribonuclease G</fullName>
    </recommendedName>
</protein>
<keyword evidence="15" id="KW-0694">RNA-binding</keyword>
<name>A0A1Y0IVA7_9BACL</name>
<dbReference type="InterPro" id="IPR019307">
    <property type="entry name" value="RNA-bd_AU-1/RNase_E/G"/>
</dbReference>
<dbReference type="SUPFAM" id="SSF54791">
    <property type="entry name" value="Eukaryotic type KH-domain (KH-domain type I)"/>
    <property type="match status" value="1"/>
</dbReference>
<dbReference type="Pfam" id="PF01938">
    <property type="entry name" value="TRAM"/>
    <property type="match status" value="1"/>
</dbReference>
<evidence type="ECO:0000256" key="1">
    <source>
        <dbReference type="ARBA" id="ARBA00001946"/>
    </source>
</evidence>
<evidence type="ECO:0000256" key="12">
    <source>
        <dbReference type="ARBA" id="ARBA00022759"/>
    </source>
</evidence>
<evidence type="ECO:0000256" key="5">
    <source>
        <dbReference type="ARBA" id="ARBA00022490"/>
    </source>
</evidence>
<dbReference type="InterPro" id="IPR048583">
    <property type="entry name" value="RNase_E_G_thioredoxin-like"/>
</dbReference>
<reference evidence="19" key="1">
    <citation type="submission" date="2017-05" db="EMBL/GenBank/DDBJ databases">
        <authorList>
            <person name="Sung H."/>
        </authorList>
    </citation>
    <scope>NUCLEOTIDE SEQUENCE [LARGE SCALE GENOMIC DNA]</scope>
    <source>
        <strain evidence="19">AR23208</strain>
    </source>
</reference>
<dbReference type="InterPro" id="IPR012340">
    <property type="entry name" value="NA-bd_OB-fold"/>
</dbReference>
<evidence type="ECO:0000256" key="2">
    <source>
        <dbReference type="ARBA" id="ARBA00004496"/>
    </source>
</evidence>
<evidence type="ECO:0000256" key="10">
    <source>
        <dbReference type="ARBA" id="ARBA00022723"/>
    </source>
</evidence>
<dbReference type="InterPro" id="IPR002792">
    <property type="entry name" value="TRAM_dom"/>
</dbReference>
<keyword evidence="9" id="KW-0540">Nuclease</keyword>
<evidence type="ECO:0000256" key="7">
    <source>
        <dbReference type="ARBA" id="ARBA00022555"/>
    </source>
</evidence>
<dbReference type="GO" id="GO:0000049">
    <property type="term" value="F:tRNA binding"/>
    <property type="evidence" value="ECO:0007669"/>
    <property type="project" value="UniProtKB-KW"/>
</dbReference>
<keyword evidence="13" id="KW-0378">Hydrolase</keyword>
<dbReference type="PROSITE" id="PS50926">
    <property type="entry name" value="TRAM"/>
    <property type="match status" value="1"/>
</dbReference>
<proteinExistence type="inferred from homology"/>
<keyword evidence="8" id="KW-0819">tRNA processing</keyword>
<dbReference type="SMART" id="SM00316">
    <property type="entry name" value="S1"/>
    <property type="match status" value="1"/>
</dbReference>
<evidence type="ECO:0000256" key="15">
    <source>
        <dbReference type="ARBA" id="ARBA00022884"/>
    </source>
</evidence>
<feature type="domain" description="TRAM" evidence="17">
    <location>
        <begin position="497"/>
        <end position="559"/>
    </location>
</feature>
<evidence type="ECO:0000256" key="9">
    <source>
        <dbReference type="ARBA" id="ARBA00022722"/>
    </source>
</evidence>
<dbReference type="SUPFAM" id="SSF50249">
    <property type="entry name" value="Nucleic acid-binding proteins"/>
    <property type="match status" value="2"/>
</dbReference>
<evidence type="ECO:0000256" key="3">
    <source>
        <dbReference type="ARBA" id="ARBA00005663"/>
    </source>
</evidence>
<evidence type="ECO:0000256" key="14">
    <source>
        <dbReference type="ARBA" id="ARBA00022842"/>
    </source>
</evidence>
<dbReference type="GO" id="GO:0008033">
    <property type="term" value="P:tRNA processing"/>
    <property type="evidence" value="ECO:0007669"/>
    <property type="project" value="UniProtKB-KW"/>
</dbReference>
<dbReference type="Gene3D" id="2.40.50.140">
    <property type="entry name" value="Nucleic acid-binding proteins"/>
    <property type="match status" value="2"/>
</dbReference>
<gene>
    <name evidence="18" type="ORF">CBW65_21540</name>
</gene>
<evidence type="ECO:0000259" key="16">
    <source>
        <dbReference type="PROSITE" id="PS50126"/>
    </source>
</evidence>
<dbReference type="Proteomes" id="UP000195437">
    <property type="component" value="Chromosome"/>
</dbReference>
<dbReference type="OrthoDB" id="9804278at2"/>
<dbReference type="InterPro" id="IPR004659">
    <property type="entry name" value="RNase_E/G"/>
</dbReference>
<dbReference type="GO" id="GO:0005737">
    <property type="term" value="C:cytoplasm"/>
    <property type="evidence" value="ECO:0007669"/>
    <property type="project" value="UniProtKB-SubCell"/>
</dbReference>
<evidence type="ECO:0000256" key="11">
    <source>
        <dbReference type="ARBA" id="ARBA00022730"/>
    </source>
</evidence>
<dbReference type="InterPro" id="IPR036612">
    <property type="entry name" value="KH_dom_type_1_sf"/>
</dbReference>
<evidence type="ECO:0000256" key="8">
    <source>
        <dbReference type="ARBA" id="ARBA00022694"/>
    </source>
</evidence>
<keyword evidence="7" id="KW-0820">tRNA-binding</keyword>
<dbReference type="GO" id="GO:0016787">
    <property type="term" value="F:hydrolase activity"/>
    <property type="evidence" value="ECO:0007669"/>
    <property type="project" value="UniProtKB-KW"/>
</dbReference>
<dbReference type="KEGG" id="tum:CBW65_21540"/>
<keyword evidence="12" id="KW-0255">Endonuclease</keyword>
<evidence type="ECO:0000313" key="18">
    <source>
        <dbReference type="EMBL" id="ARU63274.1"/>
    </source>
</evidence>
<feature type="domain" description="S1 motif" evidence="16">
    <location>
        <begin position="39"/>
        <end position="120"/>
    </location>
</feature>
<dbReference type="GO" id="GO:0046872">
    <property type="term" value="F:metal ion binding"/>
    <property type="evidence" value="ECO:0007669"/>
    <property type="project" value="UniProtKB-KW"/>
</dbReference>
<comment type="subcellular location">
    <subcellularLocation>
        <location evidence="2">Cytoplasm</location>
    </subcellularLocation>
</comment>
<dbReference type="Pfam" id="PF10150">
    <property type="entry name" value="RNase_E_G"/>
    <property type="match status" value="1"/>
</dbReference>
<dbReference type="PANTHER" id="PTHR30001">
    <property type="entry name" value="RIBONUCLEASE"/>
    <property type="match status" value="1"/>
</dbReference>